<keyword evidence="3" id="KW-1003">Cell membrane</keyword>
<dbReference type="Gene3D" id="1.10.287.3510">
    <property type="match status" value="1"/>
</dbReference>
<gene>
    <name evidence="8" type="ORF">QJ521_06850</name>
</gene>
<proteinExistence type="inferred from homology"/>
<evidence type="ECO:0000256" key="1">
    <source>
        <dbReference type="ARBA" id="ARBA00004651"/>
    </source>
</evidence>
<comment type="caution">
    <text evidence="8">The sequence shown here is derived from an EMBL/GenBank/DDBJ whole genome shotgun (WGS) entry which is preliminary data.</text>
</comment>
<keyword evidence="9" id="KW-1185">Reference proteome</keyword>
<keyword evidence="5 7" id="KW-1133">Transmembrane helix</keyword>
<evidence type="ECO:0000256" key="7">
    <source>
        <dbReference type="SAM" id="Phobius"/>
    </source>
</evidence>
<keyword evidence="6 7" id="KW-0472">Membrane</keyword>
<dbReference type="AlphaFoldDB" id="A0AAW6U5M5"/>
<dbReference type="InterPro" id="IPR039428">
    <property type="entry name" value="NUOK/Mnh_C1-like"/>
</dbReference>
<comment type="similarity">
    <text evidence="2">Belongs to the CPA3 antiporters (TC 2.A.63) subunit C family.</text>
</comment>
<evidence type="ECO:0000313" key="9">
    <source>
        <dbReference type="Proteomes" id="UP001431532"/>
    </source>
</evidence>
<comment type="subcellular location">
    <subcellularLocation>
        <location evidence="1">Cell membrane</location>
        <topology evidence="1">Multi-pass membrane protein</topology>
    </subcellularLocation>
</comment>
<dbReference type="Proteomes" id="UP001431532">
    <property type="component" value="Unassembled WGS sequence"/>
</dbReference>
<keyword evidence="4 7" id="KW-0812">Transmembrane</keyword>
<dbReference type="RefSeq" id="WP_282839706.1">
    <property type="nucleotide sequence ID" value="NZ_JASCXW010000023.1"/>
</dbReference>
<evidence type="ECO:0000256" key="5">
    <source>
        <dbReference type="ARBA" id="ARBA00022989"/>
    </source>
</evidence>
<dbReference type="Pfam" id="PF00420">
    <property type="entry name" value="Oxidored_q2"/>
    <property type="match status" value="1"/>
</dbReference>
<feature type="transmembrane region" description="Helical" evidence="7">
    <location>
        <begin position="12"/>
        <end position="30"/>
    </location>
</feature>
<accession>A0AAW6U5M5</accession>
<reference evidence="8" key="1">
    <citation type="submission" date="2023-05" db="EMBL/GenBank/DDBJ databases">
        <title>Mariniplasma microaerophilum sp. nov., a novel anaerobic mollicute isolated from terrestrial mud volcano, Taman Peninsula, Russia.</title>
        <authorList>
            <person name="Khomyakova M.A."/>
            <person name="Merkel A.Y."/>
            <person name="Slobodkin A.I."/>
        </authorList>
    </citation>
    <scope>NUCLEOTIDE SEQUENCE</scope>
    <source>
        <strain evidence="8">M4Ah</strain>
    </source>
</reference>
<evidence type="ECO:0000256" key="4">
    <source>
        <dbReference type="ARBA" id="ARBA00022692"/>
    </source>
</evidence>
<protein>
    <submittedName>
        <fullName evidence="8">Cation:proton antiporter subunit C</fullName>
    </submittedName>
</protein>
<name>A0AAW6U5M5_9MOLU</name>
<dbReference type="EMBL" id="JASCXW010000023">
    <property type="protein sequence ID" value="MDI6453276.1"/>
    <property type="molecule type" value="Genomic_DNA"/>
</dbReference>
<dbReference type="GO" id="GO:0005886">
    <property type="term" value="C:plasma membrane"/>
    <property type="evidence" value="ECO:0007669"/>
    <property type="project" value="UniProtKB-SubCell"/>
</dbReference>
<evidence type="ECO:0000313" key="8">
    <source>
        <dbReference type="EMBL" id="MDI6453276.1"/>
    </source>
</evidence>
<dbReference type="PANTHER" id="PTHR34583">
    <property type="entry name" value="ANTIPORTER SUBUNIT MNHC2-RELATED"/>
    <property type="match status" value="1"/>
</dbReference>
<evidence type="ECO:0000256" key="6">
    <source>
        <dbReference type="ARBA" id="ARBA00023136"/>
    </source>
</evidence>
<dbReference type="PANTHER" id="PTHR34583:SF2">
    <property type="entry name" value="ANTIPORTER SUBUNIT MNHC2-RELATED"/>
    <property type="match status" value="1"/>
</dbReference>
<feature type="transmembrane region" description="Helical" evidence="7">
    <location>
        <begin position="37"/>
        <end position="59"/>
    </location>
</feature>
<organism evidence="8 9">
    <name type="scientific">Peloplasma aerotolerans</name>
    <dbReference type="NCBI Taxonomy" id="3044389"/>
    <lineage>
        <taxon>Bacteria</taxon>
        <taxon>Bacillati</taxon>
        <taxon>Mycoplasmatota</taxon>
        <taxon>Mollicutes</taxon>
        <taxon>Acholeplasmatales</taxon>
        <taxon>Acholeplasmataceae</taxon>
        <taxon>Peloplasma</taxon>
    </lineage>
</organism>
<feature type="transmembrane region" description="Helical" evidence="7">
    <location>
        <begin position="79"/>
        <end position="102"/>
    </location>
</feature>
<evidence type="ECO:0000256" key="2">
    <source>
        <dbReference type="ARBA" id="ARBA00010388"/>
    </source>
</evidence>
<evidence type="ECO:0000256" key="3">
    <source>
        <dbReference type="ARBA" id="ARBA00022475"/>
    </source>
</evidence>
<dbReference type="InterPro" id="IPR050601">
    <property type="entry name" value="CPA3_antiporter_subunitC"/>
</dbReference>
<sequence length="127" mass="14137">MNILNLLLDHINYIGAVALFIIGLHTVVTHRNLIKRILGVNIMGTSVFLFFIAIGNVALGQPPIIIETGENVIYINPLPSVLILTGIVVVVSMTVYSLSLIIRIYQTYGTIDQEEIVRIQNEENTYD</sequence>